<feature type="non-terminal residue" evidence="1">
    <location>
        <position position="1"/>
    </location>
</feature>
<accession>A0A6A4LSG9</accession>
<keyword evidence="2" id="KW-1185">Reference proteome</keyword>
<evidence type="ECO:0000313" key="2">
    <source>
        <dbReference type="Proteomes" id="UP000428333"/>
    </source>
</evidence>
<dbReference type="Proteomes" id="UP000428333">
    <property type="component" value="Linkage Group LG05"/>
</dbReference>
<organism evidence="1 2">
    <name type="scientific">Rhododendron williamsianum</name>
    <dbReference type="NCBI Taxonomy" id="262921"/>
    <lineage>
        <taxon>Eukaryota</taxon>
        <taxon>Viridiplantae</taxon>
        <taxon>Streptophyta</taxon>
        <taxon>Embryophyta</taxon>
        <taxon>Tracheophyta</taxon>
        <taxon>Spermatophyta</taxon>
        <taxon>Magnoliopsida</taxon>
        <taxon>eudicotyledons</taxon>
        <taxon>Gunneridae</taxon>
        <taxon>Pentapetalae</taxon>
        <taxon>asterids</taxon>
        <taxon>Ericales</taxon>
        <taxon>Ericaceae</taxon>
        <taxon>Ericoideae</taxon>
        <taxon>Rhodoreae</taxon>
        <taxon>Rhododendron</taxon>
    </lineage>
</organism>
<dbReference type="EMBL" id="QEFC01001141">
    <property type="protein sequence ID" value="KAE9460212.1"/>
    <property type="molecule type" value="Genomic_DNA"/>
</dbReference>
<sequence>SLELEDVNEQYCSTFSFTDGGKTLTEHKKFQLPFKCRLGGCGVVRIVGSSNGYSHVVVGFGFVLETNDFKVVQIMYDGDSDDFPDVWVYSIEFNTWRKIEAIAPDRGLPNNCFTHQLHLSASASGETLSLFLKFGNQWEAWLMQEYGVVDSWMRKFSLTGEQILWPLKLMNNGNVLLEMQSRNLVSCDAENQQMKDLGISSLQSGFRIFPCTSSLILLDRGEKLLG</sequence>
<comment type="caution">
    <text evidence="1">The sequence shown here is derived from an EMBL/GenBank/DDBJ whole genome shotgun (WGS) entry which is preliminary data.</text>
</comment>
<evidence type="ECO:0008006" key="3">
    <source>
        <dbReference type="Google" id="ProtNLM"/>
    </source>
</evidence>
<gene>
    <name evidence="1" type="ORF">C3L33_07884</name>
</gene>
<dbReference type="OrthoDB" id="5314306at2759"/>
<name>A0A6A4LSG9_9ERIC</name>
<protein>
    <recommendedName>
        <fullName evidence="3">F-box associated domain-containing protein</fullName>
    </recommendedName>
</protein>
<evidence type="ECO:0000313" key="1">
    <source>
        <dbReference type="EMBL" id="KAE9460212.1"/>
    </source>
</evidence>
<proteinExistence type="predicted"/>
<reference evidence="1 2" key="1">
    <citation type="journal article" date="2019" name="Genome Biol. Evol.">
        <title>The Rhododendron genome and chromosomal organization provide insight into shared whole-genome duplications across the heath family (Ericaceae).</title>
        <authorList>
            <person name="Soza V.L."/>
            <person name="Lindsley D."/>
            <person name="Waalkes A."/>
            <person name="Ramage E."/>
            <person name="Patwardhan R.P."/>
            <person name="Burton J.N."/>
            <person name="Adey A."/>
            <person name="Kumar A."/>
            <person name="Qiu R."/>
            <person name="Shendure J."/>
            <person name="Hall B."/>
        </authorList>
    </citation>
    <scope>NUCLEOTIDE SEQUENCE [LARGE SCALE GENOMIC DNA]</scope>
    <source>
        <strain evidence="1">RSF 1966-606</strain>
    </source>
</reference>
<dbReference type="AlphaFoldDB" id="A0A6A4LSG9"/>